<dbReference type="AlphaFoldDB" id="C0BR29"/>
<dbReference type="Proteomes" id="UP000003875">
    <property type="component" value="Unassembled WGS sequence"/>
</dbReference>
<sequence length="39" mass="4703">MLICKRLLCYIYAYMRFTGTKFQAYLRNSEKAPEKLIKP</sequence>
<proteinExistence type="predicted"/>
<gene>
    <name evidence="1" type="ORF">BIFPSEUDO_02835</name>
</gene>
<evidence type="ECO:0000313" key="1">
    <source>
        <dbReference type="EMBL" id="EEG71941.1"/>
    </source>
</evidence>
<evidence type="ECO:0000313" key="2">
    <source>
        <dbReference type="Proteomes" id="UP000003875"/>
    </source>
</evidence>
<accession>C0BR29</accession>
<reference evidence="1 2" key="2">
    <citation type="submission" date="2009-02" db="EMBL/GenBank/DDBJ databases">
        <authorList>
            <person name="Fulton L."/>
            <person name="Clifton S."/>
            <person name="Fulton B."/>
            <person name="Xu J."/>
            <person name="Minx P."/>
            <person name="Pepin K.H."/>
            <person name="Johnson M."/>
            <person name="Bhonagiri V."/>
            <person name="Nash W.E."/>
            <person name="Mardis E.R."/>
            <person name="Wilson R.K."/>
        </authorList>
    </citation>
    <scope>NUCLEOTIDE SEQUENCE [LARGE SCALE GENOMIC DNA]</scope>
    <source>
        <strain evidence="1 2">DSM 20438</strain>
    </source>
</reference>
<dbReference type="EMBL" id="ABXX02000001">
    <property type="protein sequence ID" value="EEG71941.1"/>
    <property type="molecule type" value="Genomic_DNA"/>
</dbReference>
<protein>
    <submittedName>
        <fullName evidence="1">Uncharacterized protein</fullName>
    </submittedName>
</protein>
<comment type="caution">
    <text evidence="1">The sequence shown here is derived from an EMBL/GenBank/DDBJ whole genome shotgun (WGS) entry which is preliminary data.</text>
</comment>
<reference evidence="1 2" key="1">
    <citation type="submission" date="2009-02" db="EMBL/GenBank/DDBJ databases">
        <title>Draft genome sequence of Bifidobacterium pseudocatenulatum (DSM 20438).</title>
        <authorList>
            <person name="Sudarsanam P."/>
            <person name="Ley R."/>
            <person name="Guruge J."/>
            <person name="Turnbaugh P.J."/>
            <person name="Mahowald M."/>
            <person name="Liep D."/>
            <person name="Gordon J."/>
        </authorList>
    </citation>
    <scope>NUCLEOTIDE SEQUENCE [LARGE SCALE GENOMIC DNA]</scope>
    <source>
        <strain evidence="1 2">DSM 20438</strain>
    </source>
</reference>
<organism evidence="1 2">
    <name type="scientific">Bifidobacterium pseudocatenulatum DSM 20438 = JCM 1200 = LMG 10505</name>
    <dbReference type="NCBI Taxonomy" id="547043"/>
    <lineage>
        <taxon>Bacteria</taxon>
        <taxon>Bacillati</taxon>
        <taxon>Actinomycetota</taxon>
        <taxon>Actinomycetes</taxon>
        <taxon>Bifidobacteriales</taxon>
        <taxon>Bifidobacteriaceae</taxon>
        <taxon>Bifidobacterium</taxon>
    </lineage>
</organism>
<name>C0BR29_BIFPS</name>